<dbReference type="Pfam" id="PF14011">
    <property type="entry name" value="ESX-1_EspG"/>
    <property type="match status" value="1"/>
</dbReference>
<keyword evidence="4" id="KW-0143">Chaperone</keyword>
<accession>A0A2S6ANC0</accession>
<evidence type="ECO:0000256" key="3">
    <source>
        <dbReference type="ARBA" id="ARBA00022490"/>
    </source>
</evidence>
<dbReference type="AlphaFoldDB" id="A0A2S6ANC0"/>
<dbReference type="EMBL" id="PSZC01000012">
    <property type="protein sequence ID" value="PPJ36757.1"/>
    <property type="molecule type" value="Genomic_DNA"/>
</dbReference>
<dbReference type="InterPro" id="IPR025734">
    <property type="entry name" value="EspG"/>
</dbReference>
<comment type="caution">
    <text evidence="5">The sequence shown here is derived from an EMBL/GenBank/DDBJ whole genome shotgun (WGS) entry which is preliminary data.</text>
</comment>
<proteinExistence type="inferred from homology"/>
<evidence type="ECO:0000256" key="4">
    <source>
        <dbReference type="ARBA" id="ARBA00023186"/>
    </source>
</evidence>
<evidence type="ECO:0000313" key="6">
    <source>
        <dbReference type="Proteomes" id="UP000239874"/>
    </source>
</evidence>
<dbReference type="RefSeq" id="WP_104378200.1">
    <property type="nucleotide sequence ID" value="NZ_PSZC01000012.1"/>
</dbReference>
<evidence type="ECO:0000256" key="2">
    <source>
        <dbReference type="ARBA" id="ARBA00006411"/>
    </source>
</evidence>
<comment type="similarity">
    <text evidence="2">Belongs to the EspG family.</text>
</comment>
<protein>
    <recommendedName>
        <fullName evidence="7">ESX secretion-associated protein EspG</fullName>
    </recommendedName>
</protein>
<sequence>MKWEFTPDEFMHVWKETDKDRYPYPIQLRSSAQWQSEAEQMSWELRTRMPKGFDPDLSAALRVVANPAISLLLTGARKRRVRIYAAVDTTVGVAMVQRPGAAEEYGGNVVIEVGTPAIVPKIFAAVLGNLPAGRQPGLIESLDRIRTDLDSWTGTKETTTDRMKKLLGAPRAGAGHIEVKCGLQDPRPYPPQYLSWFDVEGDGRYIYRQQYNDFRIDPAATDTICREITRMMQVQQEFSRVD</sequence>
<reference evidence="5 6" key="1">
    <citation type="submission" date="2018-02" db="EMBL/GenBank/DDBJ databases">
        <title>8 Nocardia nova and 1 Nocardia cyriacigeorgica strain used for evolution to TMP-SMX.</title>
        <authorList>
            <person name="Mehta H."/>
            <person name="Weng J."/>
            <person name="Shamoo Y."/>
        </authorList>
    </citation>
    <scope>NUCLEOTIDE SEQUENCE [LARGE SCALE GENOMIC DNA]</scope>
    <source>
        <strain evidence="5 6">MDA3139</strain>
    </source>
</reference>
<organism evidence="5 6">
    <name type="scientific">Nocardia nova</name>
    <dbReference type="NCBI Taxonomy" id="37330"/>
    <lineage>
        <taxon>Bacteria</taxon>
        <taxon>Bacillati</taxon>
        <taxon>Actinomycetota</taxon>
        <taxon>Actinomycetes</taxon>
        <taxon>Mycobacteriales</taxon>
        <taxon>Nocardiaceae</taxon>
        <taxon>Nocardia</taxon>
    </lineage>
</organism>
<evidence type="ECO:0008006" key="7">
    <source>
        <dbReference type="Google" id="ProtNLM"/>
    </source>
</evidence>
<evidence type="ECO:0000256" key="1">
    <source>
        <dbReference type="ARBA" id="ARBA00004496"/>
    </source>
</evidence>
<name>A0A2S6ANC0_9NOCA</name>
<dbReference type="OrthoDB" id="4532341at2"/>
<keyword evidence="3" id="KW-0963">Cytoplasm</keyword>
<dbReference type="Proteomes" id="UP000239874">
    <property type="component" value="Unassembled WGS sequence"/>
</dbReference>
<comment type="subcellular location">
    <subcellularLocation>
        <location evidence="1">Cytoplasm</location>
    </subcellularLocation>
</comment>
<gene>
    <name evidence="5" type="ORF">C5E45_18250</name>
</gene>
<evidence type="ECO:0000313" key="5">
    <source>
        <dbReference type="EMBL" id="PPJ36757.1"/>
    </source>
</evidence>